<name>G7JIC2_MEDTR</name>
<keyword evidence="3" id="KW-1185">Reference proteome</keyword>
<reference evidence="2" key="3">
    <citation type="submission" date="2015-04" db="UniProtKB">
        <authorList>
            <consortium name="EnsemblPlants"/>
        </authorList>
    </citation>
    <scope>IDENTIFICATION</scope>
    <source>
        <strain evidence="2">cv. Jemalong A17</strain>
    </source>
</reference>
<evidence type="ECO:0000313" key="3">
    <source>
        <dbReference type="Proteomes" id="UP000002051"/>
    </source>
</evidence>
<reference evidence="1 3" key="2">
    <citation type="journal article" date="2014" name="BMC Genomics">
        <title>An improved genome release (version Mt4.0) for the model legume Medicago truncatula.</title>
        <authorList>
            <person name="Tang H."/>
            <person name="Krishnakumar V."/>
            <person name="Bidwell S."/>
            <person name="Rosen B."/>
            <person name="Chan A."/>
            <person name="Zhou S."/>
            <person name="Gentzbittel L."/>
            <person name="Childs K.L."/>
            <person name="Yandell M."/>
            <person name="Gundlach H."/>
            <person name="Mayer K.F."/>
            <person name="Schwartz D.C."/>
            <person name="Town C.D."/>
        </authorList>
    </citation>
    <scope>GENOME REANNOTATION</scope>
    <source>
        <strain evidence="2 3">cv. Jemalong A17</strain>
    </source>
</reference>
<dbReference type="EnsemblPlants" id="AES87498">
    <property type="protein sequence ID" value="AES87498"/>
    <property type="gene ID" value="MTR_4g028260"/>
</dbReference>
<dbReference type="Proteomes" id="UP000002051">
    <property type="component" value="Chromosome 4"/>
</dbReference>
<organism evidence="1 3">
    <name type="scientific">Medicago truncatula</name>
    <name type="common">Barrel medic</name>
    <name type="synonym">Medicago tribuloides</name>
    <dbReference type="NCBI Taxonomy" id="3880"/>
    <lineage>
        <taxon>Eukaryota</taxon>
        <taxon>Viridiplantae</taxon>
        <taxon>Streptophyta</taxon>
        <taxon>Embryophyta</taxon>
        <taxon>Tracheophyta</taxon>
        <taxon>Spermatophyta</taxon>
        <taxon>Magnoliopsida</taxon>
        <taxon>eudicotyledons</taxon>
        <taxon>Gunneridae</taxon>
        <taxon>Pentapetalae</taxon>
        <taxon>rosids</taxon>
        <taxon>fabids</taxon>
        <taxon>Fabales</taxon>
        <taxon>Fabaceae</taxon>
        <taxon>Papilionoideae</taxon>
        <taxon>50 kb inversion clade</taxon>
        <taxon>NPAAA clade</taxon>
        <taxon>Hologalegina</taxon>
        <taxon>IRL clade</taxon>
        <taxon>Trifolieae</taxon>
        <taxon>Medicago</taxon>
    </lineage>
</organism>
<evidence type="ECO:0000313" key="1">
    <source>
        <dbReference type="EMBL" id="AES87498.1"/>
    </source>
</evidence>
<accession>G7JIC2</accession>
<evidence type="ECO:0000313" key="2">
    <source>
        <dbReference type="EnsemblPlants" id="AES87498"/>
    </source>
</evidence>
<sequence length="159" mass="17263">MAFVACKTTMIPIPVSFFNRKARIPLIKTVTIYKNLAAILNIVYYGRCKDGQVQTSSLHLSAVLKPPVYFIMVAKTAVWSARNKKCFEGIDVDVATVTKAQSSIVNFKSASTTMIETLSGGPILSISDVHLTPPFRGFYKLNVDAACPMDGGSGVLGLW</sequence>
<dbReference type="HOGENOM" id="CLU_1663378_0_0_1"/>
<protein>
    <submittedName>
        <fullName evidence="1 2">Uncharacterized protein</fullName>
    </submittedName>
</protein>
<dbReference type="PaxDb" id="3880-AES87498"/>
<reference evidence="1 3" key="1">
    <citation type="journal article" date="2011" name="Nature">
        <title>The Medicago genome provides insight into the evolution of rhizobial symbioses.</title>
        <authorList>
            <person name="Young N.D."/>
            <person name="Debelle F."/>
            <person name="Oldroyd G.E."/>
            <person name="Geurts R."/>
            <person name="Cannon S.B."/>
            <person name="Udvardi M.K."/>
            <person name="Benedito V.A."/>
            <person name="Mayer K.F."/>
            <person name="Gouzy J."/>
            <person name="Schoof H."/>
            <person name="Van de Peer Y."/>
            <person name="Proost S."/>
            <person name="Cook D.R."/>
            <person name="Meyers B.C."/>
            <person name="Spannagl M."/>
            <person name="Cheung F."/>
            <person name="De Mita S."/>
            <person name="Krishnakumar V."/>
            <person name="Gundlach H."/>
            <person name="Zhou S."/>
            <person name="Mudge J."/>
            <person name="Bharti A.K."/>
            <person name="Murray J.D."/>
            <person name="Naoumkina M.A."/>
            <person name="Rosen B."/>
            <person name="Silverstein K.A."/>
            <person name="Tang H."/>
            <person name="Rombauts S."/>
            <person name="Zhao P.X."/>
            <person name="Zhou P."/>
            <person name="Barbe V."/>
            <person name="Bardou P."/>
            <person name="Bechner M."/>
            <person name="Bellec A."/>
            <person name="Berger A."/>
            <person name="Berges H."/>
            <person name="Bidwell S."/>
            <person name="Bisseling T."/>
            <person name="Choisne N."/>
            <person name="Couloux A."/>
            <person name="Denny R."/>
            <person name="Deshpande S."/>
            <person name="Dai X."/>
            <person name="Doyle J.J."/>
            <person name="Dudez A.M."/>
            <person name="Farmer A.D."/>
            <person name="Fouteau S."/>
            <person name="Franken C."/>
            <person name="Gibelin C."/>
            <person name="Gish J."/>
            <person name="Goldstein S."/>
            <person name="Gonzalez A.J."/>
            <person name="Green P.J."/>
            <person name="Hallab A."/>
            <person name="Hartog M."/>
            <person name="Hua A."/>
            <person name="Humphray S.J."/>
            <person name="Jeong D.H."/>
            <person name="Jing Y."/>
            <person name="Jocker A."/>
            <person name="Kenton S.M."/>
            <person name="Kim D.J."/>
            <person name="Klee K."/>
            <person name="Lai H."/>
            <person name="Lang C."/>
            <person name="Lin S."/>
            <person name="Macmil S.L."/>
            <person name="Magdelenat G."/>
            <person name="Matthews L."/>
            <person name="McCorrison J."/>
            <person name="Monaghan E.L."/>
            <person name="Mun J.H."/>
            <person name="Najar F.Z."/>
            <person name="Nicholson C."/>
            <person name="Noirot C."/>
            <person name="O'Bleness M."/>
            <person name="Paule C.R."/>
            <person name="Poulain J."/>
            <person name="Prion F."/>
            <person name="Qin B."/>
            <person name="Qu C."/>
            <person name="Retzel E.F."/>
            <person name="Riddle C."/>
            <person name="Sallet E."/>
            <person name="Samain S."/>
            <person name="Samson N."/>
            <person name="Sanders I."/>
            <person name="Saurat O."/>
            <person name="Scarpelli C."/>
            <person name="Schiex T."/>
            <person name="Segurens B."/>
            <person name="Severin A.J."/>
            <person name="Sherrier D.J."/>
            <person name="Shi R."/>
            <person name="Sims S."/>
            <person name="Singer S.R."/>
            <person name="Sinharoy S."/>
            <person name="Sterck L."/>
            <person name="Viollet A."/>
            <person name="Wang B.B."/>
            <person name="Wang K."/>
            <person name="Wang M."/>
            <person name="Wang X."/>
            <person name="Warfsmann J."/>
            <person name="Weissenbach J."/>
            <person name="White D.D."/>
            <person name="White J.D."/>
            <person name="Wiley G.B."/>
            <person name="Wincker P."/>
            <person name="Xing Y."/>
            <person name="Yang L."/>
            <person name="Yao Z."/>
            <person name="Ying F."/>
            <person name="Zhai J."/>
            <person name="Zhou L."/>
            <person name="Zuber A."/>
            <person name="Denarie J."/>
            <person name="Dixon R.A."/>
            <person name="May G.D."/>
            <person name="Schwartz D.C."/>
            <person name="Rogers J."/>
            <person name="Quetier F."/>
            <person name="Town C.D."/>
            <person name="Roe B.A."/>
        </authorList>
    </citation>
    <scope>NUCLEOTIDE SEQUENCE [LARGE SCALE GENOMIC DNA]</scope>
    <source>
        <strain evidence="1">A17</strain>
        <strain evidence="2 3">cv. Jemalong A17</strain>
    </source>
</reference>
<gene>
    <name evidence="1" type="ordered locus">MTR_4g028260</name>
</gene>
<dbReference type="AlphaFoldDB" id="G7JIC2"/>
<dbReference type="EMBL" id="CM001220">
    <property type="protein sequence ID" value="AES87498.1"/>
    <property type="molecule type" value="Genomic_DNA"/>
</dbReference>
<proteinExistence type="predicted"/>